<comment type="caution">
    <text evidence="2">The sequence shown here is derived from an EMBL/GenBank/DDBJ whole genome shotgun (WGS) entry which is preliminary data.</text>
</comment>
<dbReference type="PANTHER" id="PTHR47691">
    <property type="entry name" value="REGULATOR-RELATED"/>
    <property type="match status" value="1"/>
</dbReference>
<dbReference type="Gene3D" id="3.40.50.300">
    <property type="entry name" value="P-loop containing nucleotide triphosphate hydrolases"/>
    <property type="match status" value="1"/>
</dbReference>
<dbReference type="PROSITE" id="PS50005">
    <property type="entry name" value="TPR"/>
    <property type="match status" value="1"/>
</dbReference>
<evidence type="ECO:0000313" key="3">
    <source>
        <dbReference type="Proteomes" id="UP000629619"/>
    </source>
</evidence>
<dbReference type="Pfam" id="PF13181">
    <property type="entry name" value="TPR_8"/>
    <property type="match status" value="1"/>
</dbReference>
<accession>A0A919NFI0</accession>
<dbReference type="SUPFAM" id="SSF52540">
    <property type="entry name" value="P-loop containing nucleoside triphosphate hydrolases"/>
    <property type="match status" value="1"/>
</dbReference>
<dbReference type="InterPro" id="IPR019734">
    <property type="entry name" value="TPR_rpt"/>
</dbReference>
<dbReference type="Gene3D" id="1.25.40.10">
    <property type="entry name" value="Tetratricopeptide repeat domain"/>
    <property type="match status" value="2"/>
</dbReference>
<dbReference type="SUPFAM" id="SSF48452">
    <property type="entry name" value="TPR-like"/>
    <property type="match status" value="2"/>
</dbReference>
<dbReference type="RefSeq" id="WP_203685156.1">
    <property type="nucleotide sequence ID" value="NZ_BOMW01000109.1"/>
</dbReference>
<dbReference type="Proteomes" id="UP000629619">
    <property type="component" value="Unassembled WGS sequence"/>
</dbReference>
<dbReference type="PRINTS" id="PR00364">
    <property type="entry name" value="DISEASERSIST"/>
</dbReference>
<evidence type="ECO:0000256" key="1">
    <source>
        <dbReference type="PROSITE-ProRule" id="PRU00339"/>
    </source>
</evidence>
<name>A0A919NFI0_9ACTN</name>
<keyword evidence="3" id="KW-1185">Reference proteome</keyword>
<gene>
    <name evidence="2" type="ORF">Asi03nite_74100</name>
</gene>
<dbReference type="SMART" id="SM00028">
    <property type="entry name" value="TPR"/>
    <property type="match status" value="6"/>
</dbReference>
<reference evidence="2" key="1">
    <citation type="submission" date="2021-01" db="EMBL/GenBank/DDBJ databases">
        <title>Whole genome shotgun sequence of Actinoplanes siamensis NBRC 109076.</title>
        <authorList>
            <person name="Komaki H."/>
            <person name="Tamura T."/>
        </authorList>
    </citation>
    <scope>NUCLEOTIDE SEQUENCE</scope>
    <source>
        <strain evidence="2">NBRC 109076</strain>
    </source>
</reference>
<evidence type="ECO:0008006" key="4">
    <source>
        <dbReference type="Google" id="ProtNLM"/>
    </source>
</evidence>
<evidence type="ECO:0000313" key="2">
    <source>
        <dbReference type="EMBL" id="GIF09872.1"/>
    </source>
</evidence>
<dbReference type="InterPro" id="IPR011990">
    <property type="entry name" value="TPR-like_helical_dom_sf"/>
</dbReference>
<dbReference type="InterPro" id="IPR027417">
    <property type="entry name" value="P-loop_NTPase"/>
</dbReference>
<dbReference type="Pfam" id="PF13424">
    <property type="entry name" value="TPR_12"/>
    <property type="match status" value="1"/>
</dbReference>
<dbReference type="PANTHER" id="PTHR47691:SF3">
    <property type="entry name" value="HTH-TYPE TRANSCRIPTIONAL REGULATOR RV0890C-RELATED"/>
    <property type="match status" value="1"/>
</dbReference>
<dbReference type="AlphaFoldDB" id="A0A919NFI0"/>
<keyword evidence="1" id="KW-0802">TPR repeat</keyword>
<dbReference type="EMBL" id="BOMW01000109">
    <property type="protein sequence ID" value="GIF09872.1"/>
    <property type="molecule type" value="Genomic_DNA"/>
</dbReference>
<feature type="repeat" description="TPR" evidence="1">
    <location>
        <begin position="523"/>
        <end position="556"/>
    </location>
</feature>
<organism evidence="2 3">
    <name type="scientific">Actinoplanes siamensis</name>
    <dbReference type="NCBI Taxonomy" id="1223317"/>
    <lineage>
        <taxon>Bacteria</taxon>
        <taxon>Bacillati</taxon>
        <taxon>Actinomycetota</taxon>
        <taxon>Actinomycetes</taxon>
        <taxon>Micromonosporales</taxon>
        <taxon>Micromonosporaceae</taxon>
        <taxon>Actinoplanes</taxon>
    </lineage>
</organism>
<protein>
    <recommendedName>
        <fullName evidence="4">Tetratricopeptide repeat protein</fullName>
    </recommendedName>
</protein>
<dbReference type="GO" id="GO:0043531">
    <property type="term" value="F:ADP binding"/>
    <property type="evidence" value="ECO:0007669"/>
    <property type="project" value="InterPro"/>
</dbReference>
<proteinExistence type="predicted"/>
<sequence>MSNKITGGVFLGTVIMGRDISVTLPAEIRPALTGLPPASPVFIGREQVTDALREGLRHTPSGVQSVSVVAGMAGVGKTELVLYTAHQAVADGWFPGGVLFVDMFGYDPDRRVSAAEALAGWLTALGIPGERLPGDVSGLSLLWRSVLDAYTTQDRRLLLIIDNVDSEEQVRPLLPSDGSIPMLVTSRHTLDLDARLHDLDILGQDASTDLLAEVISARLGPGDPRVREGGREVLTELADLCAGLPLALRIVAALLVDRRELQPRRLADRLRDDQRRLSGLTRQQIAVRTAFELSYRHLTAAQARLFRLLPINPGADIATLTAAHLAEHPEHRAAELLADLHRAHLVTEPAPERWSMHDLLRLHAAEHQHTGDADETGPARERLYRYYHGSVAAANTHLSPTEMAESRTFASRDDALTWLDSEHTNLMAVAAHAPDHRMPEVTIDLAMLLGEYLSLRHYSLEWITLATRAIELSQRIGERSSEAIASNNLSYALYQADEFAAAAAAAAHAQRLFQQLGEQKNEAAAWNHLGLAFTKLQRFEEAAEAFGSSLGLLEGAGDLQQIGRVWSDFGIVMLLTQRLDKAIEMSTDARDILRVAGDKHGEAKASGNLGDALAGNRQPDEAVKAQAHACRLFQELGDSHSEAAASSSLSLALVEAGRPGEAAEAAIRARDIFHKVGERHGEGLAWNNLGTARHRLGQHRESHEAYSTALKIFEQLGDPLSRAQTKAGLGRALSGLGRFDEAITAHAEAGQLFKVLGDRYGEGQAGRDLGMALYVTGRVEDAIQFHLGALEIFEDIGDRQQEGRTAGSLFIIMDEEKRPGARYFGERAISALSESGRQDLVTEIRERLSRASS</sequence>